<reference evidence="1" key="2">
    <citation type="journal article" date="2015" name="Data Brief">
        <title>Shoot transcriptome of the giant reed, Arundo donax.</title>
        <authorList>
            <person name="Barrero R.A."/>
            <person name="Guerrero F.D."/>
            <person name="Moolhuijzen P."/>
            <person name="Goolsby J.A."/>
            <person name="Tidwell J."/>
            <person name="Bellgard S.E."/>
            <person name="Bellgard M.I."/>
        </authorList>
    </citation>
    <scope>NUCLEOTIDE SEQUENCE</scope>
    <source>
        <tissue evidence="1">Shoot tissue taken approximately 20 cm above the soil surface</tissue>
    </source>
</reference>
<sequence length="40" mass="4734">MKISHCMLDIRSLRLYTTSTSVYKQIKCRFPLIILFIRGS</sequence>
<evidence type="ECO:0000313" key="1">
    <source>
        <dbReference type="EMBL" id="JAE04620.1"/>
    </source>
</evidence>
<name>A0A0A9EV92_ARUDO</name>
<dbReference type="AlphaFoldDB" id="A0A0A9EV92"/>
<accession>A0A0A9EV92</accession>
<organism evidence="1">
    <name type="scientific">Arundo donax</name>
    <name type="common">Giant reed</name>
    <name type="synonym">Donax arundinaceus</name>
    <dbReference type="NCBI Taxonomy" id="35708"/>
    <lineage>
        <taxon>Eukaryota</taxon>
        <taxon>Viridiplantae</taxon>
        <taxon>Streptophyta</taxon>
        <taxon>Embryophyta</taxon>
        <taxon>Tracheophyta</taxon>
        <taxon>Spermatophyta</taxon>
        <taxon>Magnoliopsida</taxon>
        <taxon>Liliopsida</taxon>
        <taxon>Poales</taxon>
        <taxon>Poaceae</taxon>
        <taxon>PACMAD clade</taxon>
        <taxon>Arundinoideae</taxon>
        <taxon>Arundineae</taxon>
        <taxon>Arundo</taxon>
    </lineage>
</organism>
<reference evidence="1" key="1">
    <citation type="submission" date="2014-09" db="EMBL/GenBank/DDBJ databases">
        <authorList>
            <person name="Magalhaes I.L.F."/>
            <person name="Oliveira U."/>
            <person name="Santos F.R."/>
            <person name="Vidigal T.H.D.A."/>
            <person name="Brescovit A.D."/>
            <person name="Santos A.J."/>
        </authorList>
    </citation>
    <scope>NUCLEOTIDE SEQUENCE</scope>
    <source>
        <tissue evidence="1">Shoot tissue taken approximately 20 cm above the soil surface</tissue>
    </source>
</reference>
<dbReference type="EMBL" id="GBRH01193276">
    <property type="protein sequence ID" value="JAE04620.1"/>
    <property type="molecule type" value="Transcribed_RNA"/>
</dbReference>
<proteinExistence type="predicted"/>
<protein>
    <submittedName>
        <fullName evidence="1">Uncharacterized protein</fullName>
    </submittedName>
</protein>